<evidence type="ECO:0000313" key="2">
    <source>
        <dbReference type="EMBL" id="GFE38737.1"/>
    </source>
</evidence>
<accession>A0A640UT35</accession>
<proteinExistence type="predicted"/>
<feature type="chain" id="PRO_5038334956" evidence="1">
    <location>
        <begin position="29"/>
        <end position="65"/>
    </location>
</feature>
<dbReference type="Proteomes" id="UP000431826">
    <property type="component" value="Unassembled WGS sequence"/>
</dbReference>
<feature type="signal peptide" evidence="1">
    <location>
        <begin position="1"/>
        <end position="28"/>
    </location>
</feature>
<name>A0A640UT35_9ACTN</name>
<protein>
    <submittedName>
        <fullName evidence="2">Uncharacterized protein</fullName>
    </submittedName>
</protein>
<dbReference type="EMBL" id="BLIR01000001">
    <property type="protein sequence ID" value="GFE38737.1"/>
    <property type="molecule type" value="Genomic_DNA"/>
</dbReference>
<gene>
    <name evidence="2" type="ORF">Stube_34100</name>
</gene>
<evidence type="ECO:0000256" key="1">
    <source>
        <dbReference type="SAM" id="SignalP"/>
    </source>
</evidence>
<evidence type="ECO:0000313" key="3">
    <source>
        <dbReference type="Proteomes" id="UP000431826"/>
    </source>
</evidence>
<comment type="caution">
    <text evidence="2">The sequence shown here is derived from an EMBL/GenBank/DDBJ whole genome shotgun (WGS) entry which is preliminary data.</text>
</comment>
<organism evidence="2 3">
    <name type="scientific">Streptomyces tubercidicus</name>
    <dbReference type="NCBI Taxonomy" id="47759"/>
    <lineage>
        <taxon>Bacteria</taxon>
        <taxon>Bacillati</taxon>
        <taxon>Actinomycetota</taxon>
        <taxon>Actinomycetes</taxon>
        <taxon>Kitasatosporales</taxon>
        <taxon>Streptomycetaceae</taxon>
        <taxon>Streptomyces</taxon>
    </lineage>
</organism>
<keyword evidence="3" id="KW-1185">Reference proteome</keyword>
<sequence length="65" mass="6309">MTRYAKDTGAATAIAAGAVAIMSLQVLAAGPAAAQQATPQRSIAAAGVTRDSAEGICIPTVAPRG</sequence>
<keyword evidence="1" id="KW-0732">Signal</keyword>
<reference evidence="2 3" key="1">
    <citation type="submission" date="2019-12" db="EMBL/GenBank/DDBJ databases">
        <title>Whole genome shotgun sequence of Streptomyces tubercidicus NBRC 13090.</title>
        <authorList>
            <person name="Ichikawa N."/>
            <person name="Kimura A."/>
            <person name="Kitahashi Y."/>
            <person name="Komaki H."/>
            <person name="Tamura T."/>
        </authorList>
    </citation>
    <scope>NUCLEOTIDE SEQUENCE [LARGE SCALE GENOMIC DNA]</scope>
    <source>
        <strain evidence="2 3">NBRC 13090</strain>
    </source>
</reference>
<dbReference type="AlphaFoldDB" id="A0A640UT35"/>